<reference evidence="2 3" key="1">
    <citation type="submission" date="2024-06" db="EMBL/GenBank/DDBJ databases">
        <title>The draft genome of Grus japonensis, version 3.</title>
        <authorList>
            <person name="Nabeshima K."/>
            <person name="Suzuki S."/>
            <person name="Onuma M."/>
        </authorList>
    </citation>
    <scope>NUCLEOTIDE SEQUENCE [LARGE SCALE GENOMIC DNA]</scope>
    <source>
        <strain evidence="2 3">451A</strain>
    </source>
</reference>
<evidence type="ECO:0000313" key="2">
    <source>
        <dbReference type="EMBL" id="GAB0205651.1"/>
    </source>
</evidence>
<sequence length="642" mass="73537">MGPDELHLRVLRELGDEVARPLAIIFEKSWQSGKVSANWKRGTITPIFKKSKKEDPGNYRPVSLTSVPGKIMEQTLLETMLRHMENKEVIGDSQHSFTKGKSCLTNLVIFYDGVTVSVDKGRATDVIYLDLCKAFDTVLHDILVSKLERHGFDGWTTRWIRNWLDGCNQRIVINGSMSKWRMVMSGVPQGSVLGPALFNIFVGDMDSGIECTLSKFADNTKLEGRDAIQRDLDRLERWARENRMKFKKAKCKVLHMGWRNPKHNDRLGEEWIESSPEEKDLGVLIDEKLNMSWQCALAAQKANRVLGCIKRSVTSRSREVILPLYSTLVRPHLEYCVQLWEPQYRRDMELLERVQRRATKLIRGLEHLSYEDRLRELGLFSLEKRRLRGDLIAAYQYLKGPTGKLCQSVDFKVYFSYKRVPRPVTGDNMPIPKSIILNLQGSVLGPVLFNIFINDLDEGTECTLSKFTDDTKLGGVADTPEGCAAIQQDLDRLESWVERNLVKFNKGKCRVLHLGRNNPKHRLGFDLLGSSSAEKDLVDNKLSMNQQCALMAKKANGILGCIKKSVASRSREVILPLYSAPVRPSLECCVQFWGPQFKTDRELLERVQWRATRMMRGLEHLLYEERLRREDCEGILPILINI</sequence>
<dbReference type="PROSITE" id="PS50878">
    <property type="entry name" value="RT_POL"/>
    <property type="match status" value="1"/>
</dbReference>
<proteinExistence type="predicted"/>
<evidence type="ECO:0000313" key="3">
    <source>
        <dbReference type="Proteomes" id="UP001623348"/>
    </source>
</evidence>
<dbReference type="AlphaFoldDB" id="A0ABC9Y7X6"/>
<dbReference type="EMBL" id="BAAFJT010000040">
    <property type="protein sequence ID" value="GAB0205651.1"/>
    <property type="molecule type" value="Genomic_DNA"/>
</dbReference>
<dbReference type="CDD" id="cd01650">
    <property type="entry name" value="RT_nLTR_like"/>
    <property type="match status" value="1"/>
</dbReference>
<dbReference type="PRINTS" id="PR01345">
    <property type="entry name" value="CERVTRCPTASE"/>
</dbReference>
<gene>
    <name evidence="2" type="ORF">GRJ2_003030700</name>
</gene>
<dbReference type="PANTHER" id="PTHR33332">
    <property type="entry name" value="REVERSE TRANSCRIPTASE DOMAIN-CONTAINING PROTEIN"/>
    <property type="match status" value="1"/>
</dbReference>
<dbReference type="Proteomes" id="UP001623348">
    <property type="component" value="Unassembled WGS sequence"/>
</dbReference>
<evidence type="ECO:0000259" key="1">
    <source>
        <dbReference type="PROSITE" id="PS50878"/>
    </source>
</evidence>
<dbReference type="SUPFAM" id="SSF56672">
    <property type="entry name" value="DNA/RNA polymerases"/>
    <property type="match status" value="1"/>
</dbReference>
<dbReference type="InterPro" id="IPR000477">
    <property type="entry name" value="RT_dom"/>
</dbReference>
<protein>
    <submittedName>
        <fullName evidence="2">Mitochondrial enolase superfamily member 1</fullName>
    </submittedName>
</protein>
<organism evidence="2 3">
    <name type="scientific">Grus japonensis</name>
    <name type="common">Japanese crane</name>
    <name type="synonym">Red-crowned crane</name>
    <dbReference type="NCBI Taxonomy" id="30415"/>
    <lineage>
        <taxon>Eukaryota</taxon>
        <taxon>Metazoa</taxon>
        <taxon>Chordata</taxon>
        <taxon>Craniata</taxon>
        <taxon>Vertebrata</taxon>
        <taxon>Euteleostomi</taxon>
        <taxon>Archelosauria</taxon>
        <taxon>Archosauria</taxon>
        <taxon>Dinosauria</taxon>
        <taxon>Saurischia</taxon>
        <taxon>Theropoda</taxon>
        <taxon>Coelurosauria</taxon>
        <taxon>Aves</taxon>
        <taxon>Neognathae</taxon>
        <taxon>Neoaves</taxon>
        <taxon>Gruiformes</taxon>
        <taxon>Gruidae</taxon>
        <taxon>Grus</taxon>
    </lineage>
</organism>
<name>A0ABC9Y7X6_GRUJA</name>
<dbReference type="InterPro" id="IPR043502">
    <property type="entry name" value="DNA/RNA_pol_sf"/>
</dbReference>
<accession>A0ABC9Y7X6</accession>
<dbReference type="Pfam" id="PF00078">
    <property type="entry name" value="RVT_1"/>
    <property type="match status" value="1"/>
</dbReference>
<keyword evidence="3" id="KW-1185">Reference proteome</keyword>
<feature type="domain" description="Reverse transcriptase" evidence="1">
    <location>
        <begin position="28"/>
        <end position="285"/>
    </location>
</feature>
<comment type="caution">
    <text evidence="2">The sequence shown here is derived from an EMBL/GenBank/DDBJ whole genome shotgun (WGS) entry which is preliminary data.</text>
</comment>